<name>A0A377PUL7_9HELI</name>
<reference evidence="1 4" key="2">
    <citation type="submission" date="2018-06" db="EMBL/GenBank/DDBJ databases">
        <authorList>
            <consortium name="Pathogen Informatics"/>
            <person name="Doyle S."/>
        </authorList>
    </citation>
    <scope>NUCLEOTIDE SEQUENCE [LARGE SCALE GENOMIC DNA]</scope>
    <source>
        <strain evidence="1 4">NCTC12714</strain>
    </source>
</reference>
<evidence type="ECO:0000313" key="4">
    <source>
        <dbReference type="Proteomes" id="UP000255139"/>
    </source>
</evidence>
<dbReference type="EMBL" id="UGJE01000002">
    <property type="protein sequence ID" value="STQ86566.1"/>
    <property type="molecule type" value="Genomic_DNA"/>
</dbReference>
<accession>A0A377PUL7</accession>
<dbReference type="Proteomes" id="UP000029922">
    <property type="component" value="Unassembled WGS sequence"/>
</dbReference>
<reference evidence="2 3" key="1">
    <citation type="journal article" date="2014" name="Genome Announc.">
        <title>Draft genome sequences of eight enterohepatic helicobacter species isolated from both laboratory and wild rodents.</title>
        <authorList>
            <person name="Sheh A."/>
            <person name="Shen Z."/>
            <person name="Fox J.G."/>
        </authorList>
    </citation>
    <scope>NUCLEOTIDE SEQUENCE [LARGE SCALE GENOMIC DNA]</scope>
    <source>
        <strain evidence="2 3">ST1</strain>
    </source>
</reference>
<evidence type="ECO:0000313" key="1">
    <source>
        <dbReference type="EMBL" id="STQ86566.1"/>
    </source>
</evidence>
<keyword evidence="4" id="KW-1185">Reference proteome</keyword>
<dbReference type="OrthoDB" id="5327778at2"/>
<dbReference type="Proteomes" id="UP000255139">
    <property type="component" value="Unassembled WGS sequence"/>
</dbReference>
<evidence type="ECO:0000313" key="3">
    <source>
        <dbReference type="Proteomes" id="UP000029922"/>
    </source>
</evidence>
<evidence type="ECO:0008006" key="5">
    <source>
        <dbReference type="Google" id="ProtNLM"/>
    </source>
</evidence>
<proteinExistence type="predicted"/>
<gene>
    <name evidence="2" type="ORF">LS73_003635</name>
    <name evidence="1" type="ORF">NCTC12714_01373</name>
</gene>
<dbReference type="AlphaFoldDB" id="A0A377PUL7"/>
<organism evidence="1 4">
    <name type="scientific">Helicobacter muridarum</name>
    <dbReference type="NCBI Taxonomy" id="216"/>
    <lineage>
        <taxon>Bacteria</taxon>
        <taxon>Pseudomonadati</taxon>
        <taxon>Campylobacterota</taxon>
        <taxon>Epsilonproteobacteria</taxon>
        <taxon>Campylobacterales</taxon>
        <taxon>Helicobacteraceae</taxon>
        <taxon>Helicobacter</taxon>
    </lineage>
</organism>
<evidence type="ECO:0000313" key="2">
    <source>
        <dbReference type="EMBL" id="TLE00754.1"/>
    </source>
</evidence>
<protein>
    <recommendedName>
        <fullName evidence="5">MORN repeat variant</fullName>
    </recommendedName>
</protein>
<dbReference type="Gene3D" id="3.90.930.1">
    <property type="match status" value="1"/>
</dbReference>
<sequence>MKKLNFAIVGFVLLASVLWFRIASQSNDVKVYVNYSTEDKNEIISKTSYLSKDDDGYFVICQSRDGEHPCHKVSGVRHGVEKWYSHGALKYEDFYDNGILLATNSYYDNGFISQEVIYKNGNIAEKRVYSRTVANELVKKIFYTTNEIIKRYYVSGKLVKEEIYKGKYLVSRKIFNKNGLLKRLEDYSSSNDTLELLSPFLHGNEDIPSNQNQKHQREEHKRHQEYFEGIDSLWV</sequence>
<dbReference type="SUPFAM" id="SSF82185">
    <property type="entry name" value="Histone H3 K4-specific methyltransferase SET7/9 N-terminal domain"/>
    <property type="match status" value="1"/>
</dbReference>
<dbReference type="RefSeq" id="WP_052089423.1">
    <property type="nucleotide sequence ID" value="NZ_FZML01000003.1"/>
</dbReference>
<dbReference type="EMBL" id="JRPD02000005">
    <property type="protein sequence ID" value="TLE00754.1"/>
    <property type="molecule type" value="Genomic_DNA"/>
</dbReference>